<protein>
    <submittedName>
        <fullName evidence="3">Tetratricopeptide repeat protein</fullName>
    </submittedName>
</protein>
<dbReference type="Gene3D" id="1.25.40.10">
    <property type="entry name" value="Tetratricopeptide repeat domain"/>
    <property type="match status" value="1"/>
</dbReference>
<feature type="chain" id="PRO_5042538928" evidence="2">
    <location>
        <begin position="22"/>
        <end position="565"/>
    </location>
</feature>
<dbReference type="EMBL" id="QQWO01000012">
    <property type="protein sequence ID" value="RSV01500.1"/>
    <property type="molecule type" value="Genomic_DNA"/>
</dbReference>
<dbReference type="InterPro" id="IPR011990">
    <property type="entry name" value="TPR-like_helical_dom_sf"/>
</dbReference>
<evidence type="ECO:0000256" key="1">
    <source>
        <dbReference type="SAM" id="MobiDB-lite"/>
    </source>
</evidence>
<evidence type="ECO:0000313" key="3">
    <source>
        <dbReference type="EMBL" id="RSV01500.1"/>
    </source>
</evidence>
<dbReference type="SUPFAM" id="SSF48452">
    <property type="entry name" value="TPR-like"/>
    <property type="match status" value="1"/>
</dbReference>
<proteinExistence type="predicted"/>
<organism evidence="3 4">
    <name type="scientific">Sphingomonas koreensis</name>
    <dbReference type="NCBI Taxonomy" id="93064"/>
    <lineage>
        <taxon>Bacteria</taxon>
        <taxon>Pseudomonadati</taxon>
        <taxon>Pseudomonadota</taxon>
        <taxon>Alphaproteobacteria</taxon>
        <taxon>Sphingomonadales</taxon>
        <taxon>Sphingomonadaceae</taxon>
        <taxon>Sphingomonas</taxon>
    </lineage>
</organism>
<evidence type="ECO:0000256" key="2">
    <source>
        <dbReference type="SAM" id="SignalP"/>
    </source>
</evidence>
<feature type="signal peptide" evidence="2">
    <location>
        <begin position="1"/>
        <end position="21"/>
    </location>
</feature>
<name>A0AAJ4S4D9_9SPHN</name>
<dbReference type="AlphaFoldDB" id="A0AAJ4S4D9"/>
<dbReference type="Proteomes" id="UP000286681">
    <property type="component" value="Unassembled WGS sequence"/>
</dbReference>
<dbReference type="RefSeq" id="WP_083629430.1">
    <property type="nucleotide sequence ID" value="NZ_QLJD01000005.1"/>
</dbReference>
<comment type="caution">
    <text evidence="3">The sequence shown here is derived from an EMBL/GenBank/DDBJ whole genome shotgun (WGS) entry which is preliminary data.</text>
</comment>
<accession>A0AAJ4S4D9</accession>
<gene>
    <name evidence="3" type="ORF">CA257_15050</name>
</gene>
<feature type="region of interest" description="Disordered" evidence="1">
    <location>
        <begin position="521"/>
        <end position="565"/>
    </location>
</feature>
<sequence length="565" mass="61227">MRHLSILAVALVLTAAGSAVGQERNPEMAAASEEWLRYYNAGQYDAAIAAGLRRLRLADQLFPGDTLERAEAANTLAMSYHSKRDLANAQLFYERSLAIHEKLGGSAICRTMNSLGDVAYGRLDMASAARLYERALTCFETLRGPADSQTIAALFDLIEAYNYPVYRPDLAAKADLLAQRWLPLLERAKGPDDLAVVRLLREQGKALAARREPNRASAVRERALAIAAKQRDAAKPDKARLVLEAGLAEDLASALTWSHPDHIRYTARKLAVLETLYGAADSRTVAARSYVTKLRTSFPEAAVVAGIVKPAPAPVRQVAAPVTTPPAGPQVATPTAPGRRLTPRDVMLKAPAGYAQIKPAQMYSISIDALGDPRWIVARSPAEAAQIGQRFYGFYDRFNGCLNVCPGTIALDFGWVAIIQAFRPGDPNILRDTRKFGVYVAYGAATRQGAIDGALAEYRANRGSDGPIMQSIRVGLVSEIDWPAVEAAFNRTAKVGSIPNMDELNYKTFCDWSNVPITQGPLRGALGPNMNPEPTTGNLDRDPKCTTQSRPGEKLPPPVLVAAKR</sequence>
<evidence type="ECO:0000313" key="4">
    <source>
        <dbReference type="Proteomes" id="UP000286681"/>
    </source>
</evidence>
<keyword evidence="2" id="KW-0732">Signal</keyword>
<reference evidence="3 4" key="1">
    <citation type="submission" date="2018-07" db="EMBL/GenBank/DDBJ databases">
        <title>Genomic and Epidemiologic Investigation of an Indolent Hospital Outbreak.</title>
        <authorList>
            <person name="Johnson R.C."/>
            <person name="Deming C."/>
            <person name="Conlan S."/>
            <person name="Zellmer C.J."/>
            <person name="Michelin A.V."/>
            <person name="Lee-Lin S."/>
            <person name="Thomas P.J."/>
            <person name="Park M."/>
            <person name="Weingarten R.A."/>
            <person name="Less J."/>
            <person name="Dekker J.P."/>
            <person name="Frank K.M."/>
            <person name="Musser K.A."/>
            <person name="Mcquiston J.R."/>
            <person name="Henderson D.K."/>
            <person name="Lau A.F."/>
            <person name="Palmore T.N."/>
            <person name="Segre J.A."/>
        </authorList>
    </citation>
    <scope>NUCLEOTIDE SEQUENCE [LARGE SCALE GENOMIC DNA]</scope>
    <source>
        <strain evidence="3 4">SK-NIH.Env10_0317</strain>
    </source>
</reference>